<name>A0A1I4KDX7_9BURK</name>
<reference evidence="1 2" key="1">
    <citation type="submission" date="2016-10" db="EMBL/GenBank/DDBJ databases">
        <authorList>
            <person name="de Groot N.N."/>
        </authorList>
    </citation>
    <scope>NUCLEOTIDE SEQUENCE [LARGE SCALE GENOMIC DNA]</scope>
    <source>
        <strain evidence="1 2">ATCC 43154</strain>
    </source>
</reference>
<organism evidence="1 2">
    <name type="scientific">Rugamonas rubra</name>
    <dbReference type="NCBI Taxonomy" id="758825"/>
    <lineage>
        <taxon>Bacteria</taxon>
        <taxon>Pseudomonadati</taxon>
        <taxon>Pseudomonadota</taxon>
        <taxon>Betaproteobacteria</taxon>
        <taxon>Burkholderiales</taxon>
        <taxon>Oxalobacteraceae</taxon>
        <taxon>Telluria group</taxon>
        <taxon>Rugamonas</taxon>
    </lineage>
</organism>
<evidence type="ECO:0000313" key="1">
    <source>
        <dbReference type="EMBL" id="SFL76995.1"/>
    </source>
</evidence>
<dbReference type="AlphaFoldDB" id="A0A1I4KDX7"/>
<dbReference type="RefSeq" id="WP_174900449.1">
    <property type="nucleotide sequence ID" value="NZ_FOTW01000007.1"/>
</dbReference>
<dbReference type="Proteomes" id="UP000199470">
    <property type="component" value="Unassembled WGS sequence"/>
</dbReference>
<protein>
    <submittedName>
        <fullName evidence="1">Uncharacterized protein</fullName>
    </submittedName>
</protein>
<evidence type="ECO:0000313" key="2">
    <source>
        <dbReference type="Proteomes" id="UP000199470"/>
    </source>
</evidence>
<accession>A0A1I4KDX7</accession>
<sequence>MQQRFAQNSLHNKFFALGAPALQRGDGLPLLRLLREIGLDKTALPLMLALEAAIGNDPERLNA</sequence>
<proteinExistence type="predicted"/>
<keyword evidence="2" id="KW-1185">Reference proteome</keyword>
<dbReference type="EMBL" id="FOTW01000007">
    <property type="protein sequence ID" value="SFL76995.1"/>
    <property type="molecule type" value="Genomic_DNA"/>
</dbReference>
<gene>
    <name evidence="1" type="ORF">SAMN02982985_01452</name>
</gene>